<proteinExistence type="inferred from homology"/>
<protein>
    <submittedName>
        <fullName evidence="5">Hotdog fold thioesterase</fullName>
    </submittedName>
</protein>
<evidence type="ECO:0000313" key="6">
    <source>
        <dbReference type="Proteomes" id="UP000443843"/>
    </source>
</evidence>
<feature type="domain" description="Thioesterase" evidence="4">
    <location>
        <begin position="63"/>
        <end position="138"/>
    </location>
</feature>
<name>A0A844W4H9_9RHOB</name>
<evidence type="ECO:0000256" key="2">
    <source>
        <dbReference type="ARBA" id="ARBA00022801"/>
    </source>
</evidence>
<dbReference type="SUPFAM" id="SSF54637">
    <property type="entry name" value="Thioesterase/thiol ester dehydrase-isomerase"/>
    <property type="match status" value="1"/>
</dbReference>
<evidence type="ECO:0000313" key="5">
    <source>
        <dbReference type="EMBL" id="MWB77614.1"/>
    </source>
</evidence>
<comment type="caution">
    <text evidence="5">The sequence shown here is derived from an EMBL/GenBank/DDBJ whole genome shotgun (WGS) entry which is preliminary data.</text>
</comment>
<dbReference type="Pfam" id="PF03061">
    <property type="entry name" value="4HBT"/>
    <property type="match status" value="1"/>
</dbReference>
<dbReference type="InterPro" id="IPR029069">
    <property type="entry name" value="HotDog_dom_sf"/>
</dbReference>
<dbReference type="NCBIfam" id="TIGR00369">
    <property type="entry name" value="unchar_dom_1"/>
    <property type="match status" value="1"/>
</dbReference>
<gene>
    <name evidence="5" type="ORF">GLS40_06230</name>
</gene>
<accession>A0A844W4H9</accession>
<evidence type="ECO:0000256" key="1">
    <source>
        <dbReference type="ARBA" id="ARBA00008324"/>
    </source>
</evidence>
<evidence type="ECO:0000259" key="4">
    <source>
        <dbReference type="Pfam" id="PF03061"/>
    </source>
</evidence>
<dbReference type="AlphaFoldDB" id="A0A844W4H9"/>
<dbReference type="CDD" id="cd03443">
    <property type="entry name" value="PaaI_thioesterase"/>
    <property type="match status" value="1"/>
</dbReference>
<dbReference type="RefSeq" id="WP_160381889.1">
    <property type="nucleotide sequence ID" value="NZ_WNXQ01000003.1"/>
</dbReference>
<dbReference type="PANTHER" id="PTHR21660:SF1">
    <property type="entry name" value="ACYL-COENZYME A THIOESTERASE 13"/>
    <property type="match status" value="1"/>
</dbReference>
<reference evidence="5 6" key="1">
    <citation type="submission" date="2019-11" db="EMBL/GenBank/DDBJ databases">
        <title>Pseudooceanicola pacifica sp. nov., isolated from deep-sea sediment of the Pacific Ocean.</title>
        <authorList>
            <person name="Lyu L."/>
        </authorList>
    </citation>
    <scope>NUCLEOTIDE SEQUENCE [LARGE SCALE GENOMIC DNA]</scope>
    <source>
        <strain evidence="5 6">216_PA32_1</strain>
    </source>
</reference>
<dbReference type="GO" id="GO:0047617">
    <property type="term" value="F:fatty acyl-CoA hydrolase activity"/>
    <property type="evidence" value="ECO:0007669"/>
    <property type="project" value="InterPro"/>
</dbReference>
<dbReference type="Gene3D" id="3.10.129.10">
    <property type="entry name" value="Hotdog Thioesterase"/>
    <property type="match status" value="1"/>
</dbReference>
<evidence type="ECO:0000256" key="3">
    <source>
        <dbReference type="SAM" id="MobiDB-lite"/>
    </source>
</evidence>
<comment type="similarity">
    <text evidence="1">Belongs to the thioesterase PaaI family.</text>
</comment>
<dbReference type="EMBL" id="WNXQ01000003">
    <property type="protein sequence ID" value="MWB77614.1"/>
    <property type="molecule type" value="Genomic_DNA"/>
</dbReference>
<feature type="region of interest" description="Disordered" evidence="3">
    <location>
        <begin position="1"/>
        <end position="21"/>
    </location>
</feature>
<dbReference type="InterPro" id="IPR003736">
    <property type="entry name" value="PAAI_dom"/>
</dbReference>
<dbReference type="PANTHER" id="PTHR21660">
    <property type="entry name" value="THIOESTERASE SUPERFAMILY MEMBER-RELATED"/>
    <property type="match status" value="1"/>
</dbReference>
<sequence length="155" mass="16361">MKDDTTRAPATPGLSGIERQRETVAGRREGPGIWKVLGFRLEAVSEGQAHLLAEPRPEMCNSNGTVHGGWYGTLLDSCMACAIGSKLAAGQGSTTLEYKVNILRSIPMGRVVRATGTAQHVGRSSGVAVGEVRDVETGQLYATGSTTCMVFTPKP</sequence>
<keyword evidence="6" id="KW-1185">Reference proteome</keyword>
<keyword evidence="2" id="KW-0378">Hydrolase</keyword>
<dbReference type="Proteomes" id="UP000443843">
    <property type="component" value="Unassembled WGS sequence"/>
</dbReference>
<organism evidence="5 6">
    <name type="scientific">Pseudooceanicola pacificus</name>
    <dbReference type="NCBI Taxonomy" id="2676438"/>
    <lineage>
        <taxon>Bacteria</taxon>
        <taxon>Pseudomonadati</taxon>
        <taxon>Pseudomonadota</taxon>
        <taxon>Alphaproteobacteria</taxon>
        <taxon>Rhodobacterales</taxon>
        <taxon>Paracoccaceae</taxon>
        <taxon>Pseudooceanicola</taxon>
    </lineage>
</organism>
<dbReference type="InterPro" id="IPR039298">
    <property type="entry name" value="ACOT13"/>
</dbReference>
<dbReference type="InterPro" id="IPR006683">
    <property type="entry name" value="Thioestr_dom"/>
</dbReference>